<sequence length="721" mass="82669">MAVMFCESRIVLLCVFVLANLPAQVAVTPVITPEDVLSMSEEKCVVAISDKLLQQTTRVRNDASIDRLLGLANVAFREEPNVLFGVSNLETFVWPSGKRLQLYQNTKDPTAVVFKQIVLKDQELKIGLRSSGYTGSGSVADFIAFVNEHCNTYRSQDGRLTLDGLRRKALLEDLFKVEQLPQSVTISQVFQTPDLLHSDKNCLRKDGSDVCDSSQSLHSGIDKFHGIPRCERISSPSRHKFFNEYLARSRPVIITDAMDNWPAMSKWTTEFLRDRYGDKIVPILLAPNGVYEVVEPASKWDIEIPQALQKELPYPDLVVVRPAVLDMKFSDVLDFMRNLEEQHIWLSDGNTLGKTHFDPFDNFLCQVSGEKEVILFEPHSNERLYEAFIPEADMYYNPTTKQFHRPAQFLKKVSVYMSPVDIQQPNLERFKKFGEARPMSCTSSRGKFCSYQHSGGTRCSLAQVPLSIEIWPSTSVSDYFPELKDDIEEMPFFKNTLQLEEQCIWLSDGNTLGKTHFDPFDNFLCQVSGEKEVILFEPHSNERLYEAFILEADMYYNPTTKQFHRPAEFLKKVSLYMSPVDIQQPNLERFKKFGEARPMSCTIRQGEVLFMPAFWWHEVQSRPSPTEHRNLAVNFWYDPFFTKVFPCQKCPLDISGEKEVILFEPHNNERLHEAYIHDAALSYNAATKEFGRANTLASVSPNFSPVDVKQPDLQVKRGFEK</sequence>
<evidence type="ECO:0000313" key="4">
    <source>
        <dbReference type="Proteomes" id="UP001519460"/>
    </source>
</evidence>
<accession>A0ABD0JDX8</accession>
<dbReference type="InterPro" id="IPR003347">
    <property type="entry name" value="JmjC_dom"/>
</dbReference>
<dbReference type="SMART" id="SM00558">
    <property type="entry name" value="JmjC"/>
    <property type="match status" value="1"/>
</dbReference>
<gene>
    <name evidence="3" type="ORF">BaRGS_00035624</name>
</gene>
<dbReference type="AlphaFoldDB" id="A0ABD0JDX8"/>
<feature type="chain" id="PRO_5044817315" description="JmjC domain-containing protein" evidence="1">
    <location>
        <begin position="28"/>
        <end position="721"/>
    </location>
</feature>
<keyword evidence="4" id="KW-1185">Reference proteome</keyword>
<dbReference type="PANTHER" id="PTHR12461">
    <property type="entry name" value="HYPOXIA-INDUCIBLE FACTOR 1 ALPHA INHIBITOR-RELATED"/>
    <property type="match status" value="1"/>
</dbReference>
<comment type="caution">
    <text evidence="3">The sequence shown here is derived from an EMBL/GenBank/DDBJ whole genome shotgun (WGS) entry which is preliminary data.</text>
</comment>
<evidence type="ECO:0000259" key="2">
    <source>
        <dbReference type="PROSITE" id="PS51184"/>
    </source>
</evidence>
<feature type="domain" description="JmjC" evidence="2">
    <location>
        <begin position="465"/>
        <end position="652"/>
    </location>
</feature>
<dbReference type="Proteomes" id="UP001519460">
    <property type="component" value="Unassembled WGS sequence"/>
</dbReference>
<evidence type="ECO:0000313" key="3">
    <source>
        <dbReference type="EMBL" id="KAK7471742.1"/>
    </source>
</evidence>
<feature type="signal peptide" evidence="1">
    <location>
        <begin position="1"/>
        <end position="27"/>
    </location>
</feature>
<organism evidence="3 4">
    <name type="scientific">Batillaria attramentaria</name>
    <dbReference type="NCBI Taxonomy" id="370345"/>
    <lineage>
        <taxon>Eukaryota</taxon>
        <taxon>Metazoa</taxon>
        <taxon>Spiralia</taxon>
        <taxon>Lophotrochozoa</taxon>
        <taxon>Mollusca</taxon>
        <taxon>Gastropoda</taxon>
        <taxon>Caenogastropoda</taxon>
        <taxon>Sorbeoconcha</taxon>
        <taxon>Cerithioidea</taxon>
        <taxon>Batillariidae</taxon>
        <taxon>Batillaria</taxon>
    </lineage>
</organism>
<dbReference type="InterPro" id="IPR014710">
    <property type="entry name" value="RmlC-like_jellyroll"/>
</dbReference>
<dbReference type="Gene3D" id="2.60.120.10">
    <property type="entry name" value="Jelly Rolls"/>
    <property type="match status" value="2"/>
</dbReference>
<protein>
    <recommendedName>
        <fullName evidence="2">JmjC domain-containing protein</fullName>
    </recommendedName>
</protein>
<dbReference type="Pfam" id="PF13621">
    <property type="entry name" value="Cupin_8"/>
    <property type="match status" value="2"/>
</dbReference>
<dbReference type="PANTHER" id="PTHR12461:SF83">
    <property type="entry name" value="JMJC DOMAIN-CONTAINING PROTEIN"/>
    <property type="match status" value="1"/>
</dbReference>
<dbReference type="PROSITE" id="PS51184">
    <property type="entry name" value="JMJC"/>
    <property type="match status" value="1"/>
</dbReference>
<proteinExistence type="predicted"/>
<name>A0ABD0JDX8_9CAEN</name>
<evidence type="ECO:0000256" key="1">
    <source>
        <dbReference type="SAM" id="SignalP"/>
    </source>
</evidence>
<dbReference type="InterPro" id="IPR041667">
    <property type="entry name" value="Cupin_8"/>
</dbReference>
<keyword evidence="1" id="KW-0732">Signal</keyword>
<dbReference type="EMBL" id="JACVVK020000480">
    <property type="protein sequence ID" value="KAK7471742.1"/>
    <property type="molecule type" value="Genomic_DNA"/>
</dbReference>
<dbReference type="SUPFAM" id="SSF51197">
    <property type="entry name" value="Clavaminate synthase-like"/>
    <property type="match status" value="2"/>
</dbReference>
<reference evidence="3 4" key="1">
    <citation type="journal article" date="2023" name="Sci. Data">
        <title>Genome assembly of the Korean intertidal mud-creeper Batillaria attramentaria.</title>
        <authorList>
            <person name="Patra A.K."/>
            <person name="Ho P.T."/>
            <person name="Jun S."/>
            <person name="Lee S.J."/>
            <person name="Kim Y."/>
            <person name="Won Y.J."/>
        </authorList>
    </citation>
    <scope>NUCLEOTIDE SEQUENCE [LARGE SCALE GENOMIC DNA]</scope>
    <source>
        <strain evidence="3">Wonlab-2016</strain>
    </source>
</reference>